<dbReference type="PROSITE" id="PS01124">
    <property type="entry name" value="HTH_ARAC_FAMILY_2"/>
    <property type="match status" value="1"/>
</dbReference>
<dbReference type="InterPro" id="IPR029441">
    <property type="entry name" value="Cass2"/>
</dbReference>
<dbReference type="PANTHER" id="PTHR47504:SF5">
    <property type="entry name" value="RIGHT ORIGIN-BINDING PROTEIN"/>
    <property type="match status" value="1"/>
</dbReference>
<dbReference type="OrthoDB" id="371112at2"/>
<dbReference type="eggNOG" id="COG2207">
    <property type="taxonomic scope" value="Bacteria"/>
</dbReference>
<keyword evidence="2" id="KW-0238">DNA-binding</keyword>
<dbReference type="Proteomes" id="UP000029692">
    <property type="component" value="Unassembled WGS sequence"/>
</dbReference>
<dbReference type="SUPFAM" id="SSF55136">
    <property type="entry name" value="Probable bacterial effector-binding domain"/>
    <property type="match status" value="1"/>
</dbReference>
<evidence type="ECO:0000256" key="3">
    <source>
        <dbReference type="ARBA" id="ARBA00023163"/>
    </source>
</evidence>
<organism evidence="5 6">
    <name type="scientific">Spirochaeta lutea</name>
    <dbReference type="NCBI Taxonomy" id="1480694"/>
    <lineage>
        <taxon>Bacteria</taxon>
        <taxon>Pseudomonadati</taxon>
        <taxon>Spirochaetota</taxon>
        <taxon>Spirochaetia</taxon>
        <taxon>Spirochaetales</taxon>
        <taxon>Spirochaetaceae</taxon>
        <taxon>Spirochaeta</taxon>
    </lineage>
</organism>
<evidence type="ECO:0000313" key="6">
    <source>
        <dbReference type="Proteomes" id="UP000029692"/>
    </source>
</evidence>
<evidence type="ECO:0000256" key="2">
    <source>
        <dbReference type="ARBA" id="ARBA00023125"/>
    </source>
</evidence>
<dbReference type="InterPro" id="IPR050959">
    <property type="entry name" value="MarA-like"/>
</dbReference>
<dbReference type="PANTHER" id="PTHR47504">
    <property type="entry name" value="RIGHT ORIGIN-BINDING PROTEIN"/>
    <property type="match status" value="1"/>
</dbReference>
<gene>
    <name evidence="5" type="ORF">DC28_06235</name>
</gene>
<keyword evidence="1" id="KW-0805">Transcription regulation</keyword>
<protein>
    <recommendedName>
        <fullName evidence="4">HTH araC/xylS-type domain-containing protein</fullName>
    </recommendedName>
</protein>
<dbReference type="Pfam" id="PF14526">
    <property type="entry name" value="Cass2"/>
    <property type="match status" value="1"/>
</dbReference>
<evidence type="ECO:0000313" key="5">
    <source>
        <dbReference type="EMBL" id="KGE72649.1"/>
    </source>
</evidence>
<dbReference type="SMART" id="SM00342">
    <property type="entry name" value="HTH_ARAC"/>
    <property type="match status" value="1"/>
</dbReference>
<proteinExistence type="predicted"/>
<dbReference type="RefSeq" id="WP_037546897.1">
    <property type="nucleotide sequence ID" value="NZ_JNUP01000049.1"/>
</dbReference>
<dbReference type="GO" id="GO:0003700">
    <property type="term" value="F:DNA-binding transcription factor activity"/>
    <property type="evidence" value="ECO:0007669"/>
    <property type="project" value="InterPro"/>
</dbReference>
<evidence type="ECO:0000259" key="4">
    <source>
        <dbReference type="PROSITE" id="PS01124"/>
    </source>
</evidence>
<reference evidence="5 6" key="1">
    <citation type="submission" date="2014-05" db="EMBL/GenBank/DDBJ databases">
        <title>De novo Genome Sequence of Spirocheata sp.</title>
        <authorList>
            <person name="Shivani Y."/>
            <person name="Subhash Y."/>
            <person name="Tushar L."/>
            <person name="Sasikala C."/>
            <person name="Ramana C.V."/>
        </authorList>
    </citation>
    <scope>NUCLEOTIDE SEQUENCE [LARGE SCALE GENOMIC DNA]</scope>
    <source>
        <strain evidence="5 6">JC230</strain>
    </source>
</reference>
<evidence type="ECO:0000256" key="1">
    <source>
        <dbReference type="ARBA" id="ARBA00023015"/>
    </source>
</evidence>
<dbReference type="InterPro" id="IPR009057">
    <property type="entry name" value="Homeodomain-like_sf"/>
</dbReference>
<dbReference type="GO" id="GO:0043565">
    <property type="term" value="F:sequence-specific DNA binding"/>
    <property type="evidence" value="ECO:0007669"/>
    <property type="project" value="InterPro"/>
</dbReference>
<dbReference type="Pfam" id="PF12833">
    <property type="entry name" value="HTH_18"/>
    <property type="match status" value="1"/>
</dbReference>
<keyword evidence="3" id="KW-0804">Transcription</keyword>
<dbReference type="EMBL" id="JNUP01000049">
    <property type="protein sequence ID" value="KGE72649.1"/>
    <property type="molecule type" value="Genomic_DNA"/>
</dbReference>
<dbReference type="SMART" id="SM00871">
    <property type="entry name" value="AraC_E_bind"/>
    <property type="match status" value="1"/>
</dbReference>
<feature type="domain" description="HTH araC/xylS-type" evidence="4">
    <location>
        <begin position="12"/>
        <end position="110"/>
    </location>
</feature>
<dbReference type="InterPro" id="IPR011256">
    <property type="entry name" value="Reg_factor_effector_dom_sf"/>
</dbReference>
<dbReference type="InterPro" id="IPR018062">
    <property type="entry name" value="HTH_AraC-typ_CS"/>
</dbReference>
<dbReference type="Gene3D" id="1.10.10.60">
    <property type="entry name" value="Homeodomain-like"/>
    <property type="match status" value="2"/>
</dbReference>
<accession>A0A098QY71</accession>
<name>A0A098QY71_9SPIO</name>
<sequence>MANPGTYEGNIQQALHYIEERLFSSLTLDEIADKAHMSSFHFHRMFQFVIGDTVKDYITKRRLSELKDEVLNSNINILEIALRCRYNSHEAFTRSFKRCFGISPKAARKNSIILPEYPPFEGRVFTENFSIAPVSGPRFIENPGITLMGISADVELSGYRVSRDIMNIWKLFFSKLPRKTGPSRFYGCCRMEGKTKIHEGEVFNYFAGVDTNEVSDPPNLYTEKTIPPHRYAVFTYHGPVRRIRDAHKFIYANWLPSSNAQIADDFSFECYTKESRPKELDSYSEIWVPVTCHEASMLHG</sequence>
<dbReference type="SUPFAM" id="SSF46689">
    <property type="entry name" value="Homeodomain-like"/>
    <property type="match status" value="2"/>
</dbReference>
<dbReference type="AlphaFoldDB" id="A0A098QY71"/>
<dbReference type="STRING" id="1480694.DC28_06235"/>
<keyword evidence="6" id="KW-1185">Reference proteome</keyword>
<comment type="caution">
    <text evidence="5">The sequence shown here is derived from an EMBL/GenBank/DDBJ whole genome shotgun (WGS) entry which is preliminary data.</text>
</comment>
<dbReference type="PROSITE" id="PS00041">
    <property type="entry name" value="HTH_ARAC_FAMILY_1"/>
    <property type="match status" value="1"/>
</dbReference>
<dbReference type="eggNOG" id="COG3708">
    <property type="taxonomic scope" value="Bacteria"/>
</dbReference>
<dbReference type="InterPro" id="IPR018060">
    <property type="entry name" value="HTH_AraC"/>
</dbReference>
<dbReference type="InterPro" id="IPR010499">
    <property type="entry name" value="AraC_E-bd"/>
</dbReference>
<dbReference type="Gene3D" id="3.20.80.10">
    <property type="entry name" value="Regulatory factor, effector binding domain"/>
    <property type="match status" value="1"/>
</dbReference>